<keyword evidence="1 4" id="KW-0489">Methyltransferase</keyword>
<accession>A0ABR5ZD87</accession>
<proteinExistence type="predicted"/>
<evidence type="ECO:0000313" key="5">
    <source>
        <dbReference type="Proteomes" id="UP000530038"/>
    </source>
</evidence>
<name>A0ABR5ZD87_9GAMM</name>
<evidence type="ECO:0000256" key="1">
    <source>
        <dbReference type="ARBA" id="ARBA00022603"/>
    </source>
</evidence>
<dbReference type="Pfam" id="PF01555">
    <property type="entry name" value="N6_N4_Mtase"/>
    <property type="match status" value="1"/>
</dbReference>
<feature type="domain" description="DNA methylase N-4/N-6" evidence="3">
    <location>
        <begin position="36"/>
        <end position="95"/>
    </location>
</feature>
<evidence type="ECO:0000259" key="3">
    <source>
        <dbReference type="Pfam" id="PF01555"/>
    </source>
</evidence>
<dbReference type="Gene3D" id="3.40.50.150">
    <property type="entry name" value="Vaccinia Virus protein VP39"/>
    <property type="match status" value="2"/>
</dbReference>
<keyword evidence="5" id="KW-1185">Reference proteome</keyword>
<sequence>MRGYKNGVDSLLQWQDLSAPLSTAQGVGNVPFQRWFKFKEAFSPKFVHDVIQRSSIEVKNILDPFGGSGTTALTSQLMGIKPTTIEVNPFLADLIESKLTSYNSESLIDDWSYVMKIVDIQTPDLALLYKNAPKTLYNNSEDLRWIFNKEIIYRIAQYRESFEKIEKKENKNLLKVLLGAILIPFSNVLINGKGRRYRKNWQSLTYSTHSFDAALRQKVDDAIFDIVRYSRTKSEEYSLFRGDSRKLISEVETSDLVLFSPPYPNTFDYTDIYNVELWALGYLNDSEDNKTLRSNTLRSHVQIKMSSSPQPISSTLSETLDRLDGKRKELWNKNIPDMISYYFHDINIIMTESMRVLENNGMAVIVIGDSRYSDIKIDTTKITCELAKEIGFTIKDLQEIRIMKSSAQQGWAKNLSETAIFLEKKIKG</sequence>
<organism evidence="4 5">
    <name type="scientific">Pectobacterium aroidearum</name>
    <dbReference type="NCBI Taxonomy" id="1201031"/>
    <lineage>
        <taxon>Bacteria</taxon>
        <taxon>Pseudomonadati</taxon>
        <taxon>Pseudomonadota</taxon>
        <taxon>Gammaproteobacteria</taxon>
        <taxon>Enterobacterales</taxon>
        <taxon>Pectobacteriaceae</taxon>
        <taxon>Pectobacterium</taxon>
    </lineage>
</organism>
<dbReference type="GO" id="GO:0032259">
    <property type="term" value="P:methylation"/>
    <property type="evidence" value="ECO:0007669"/>
    <property type="project" value="UniProtKB-KW"/>
</dbReference>
<dbReference type="InterPro" id="IPR029063">
    <property type="entry name" value="SAM-dependent_MTases_sf"/>
</dbReference>
<reference evidence="4 5" key="1">
    <citation type="submission" date="2020-07" db="EMBL/GenBank/DDBJ databases">
        <title>Characterization of Pectobacterium aroidearum strains causing soft rot on Amorphophallus konjac.</title>
        <authorList>
            <person name="Xie H."/>
        </authorList>
    </citation>
    <scope>NUCLEOTIDE SEQUENCE [LARGE SCALE GENOMIC DNA]</scope>
    <source>
        <strain evidence="4 5">MY10</strain>
    </source>
</reference>
<dbReference type="SUPFAM" id="SSF53335">
    <property type="entry name" value="S-adenosyl-L-methionine-dependent methyltransferases"/>
    <property type="match status" value="2"/>
</dbReference>
<evidence type="ECO:0000313" key="4">
    <source>
        <dbReference type="EMBL" id="MBA5232549.1"/>
    </source>
</evidence>
<comment type="caution">
    <text evidence="4">The sequence shown here is derived from an EMBL/GenBank/DDBJ whole genome shotgun (WGS) entry which is preliminary data.</text>
</comment>
<protein>
    <submittedName>
        <fullName evidence="4">DNA methylase N-4/N-6</fullName>
    </submittedName>
</protein>
<dbReference type="InterPro" id="IPR002941">
    <property type="entry name" value="DNA_methylase_N4/N6"/>
</dbReference>
<evidence type="ECO:0000256" key="2">
    <source>
        <dbReference type="ARBA" id="ARBA00022679"/>
    </source>
</evidence>
<dbReference type="GO" id="GO:0008168">
    <property type="term" value="F:methyltransferase activity"/>
    <property type="evidence" value="ECO:0007669"/>
    <property type="project" value="UniProtKB-KW"/>
</dbReference>
<keyword evidence="2" id="KW-0808">Transferase</keyword>
<gene>
    <name evidence="4" type="ORF">H2Y56_10520</name>
</gene>
<dbReference type="EMBL" id="JACERK010000004">
    <property type="protein sequence ID" value="MBA5232549.1"/>
    <property type="molecule type" value="Genomic_DNA"/>
</dbReference>
<dbReference type="Proteomes" id="UP000530038">
    <property type="component" value="Unassembled WGS sequence"/>
</dbReference>